<gene>
    <name evidence="2" type="ORF">CLVI_21000</name>
</gene>
<protein>
    <recommendedName>
        <fullName evidence="4">DUF2812 domain-containing protein</fullName>
    </recommendedName>
</protein>
<keyword evidence="1" id="KW-0472">Membrane</keyword>
<comment type="caution">
    <text evidence="2">The sequence shown here is derived from an EMBL/GenBank/DDBJ whole genome shotgun (WGS) entry which is preliminary data.</text>
</comment>
<dbReference type="OrthoDB" id="8757095at2"/>
<evidence type="ECO:0000256" key="1">
    <source>
        <dbReference type="SAM" id="Phobius"/>
    </source>
</evidence>
<reference evidence="2 3" key="1">
    <citation type="submission" date="2018-03" db="EMBL/GenBank/DDBJ databases">
        <title>Genome sequence of Clostridium vincentii DSM 10228.</title>
        <authorList>
            <person name="Poehlein A."/>
            <person name="Daniel R."/>
        </authorList>
    </citation>
    <scope>NUCLEOTIDE SEQUENCE [LARGE SCALE GENOMIC DNA]</scope>
    <source>
        <strain evidence="2 3">DSM 10228</strain>
    </source>
</reference>
<keyword evidence="3" id="KW-1185">Reference proteome</keyword>
<dbReference type="InterPro" id="IPR021359">
    <property type="entry name" value="DUF2812"/>
</dbReference>
<organism evidence="2 3">
    <name type="scientific">Clostridium vincentii</name>
    <dbReference type="NCBI Taxonomy" id="52704"/>
    <lineage>
        <taxon>Bacteria</taxon>
        <taxon>Bacillati</taxon>
        <taxon>Bacillota</taxon>
        <taxon>Clostridia</taxon>
        <taxon>Eubacteriales</taxon>
        <taxon>Clostridiaceae</taxon>
        <taxon>Clostridium</taxon>
    </lineage>
</organism>
<evidence type="ECO:0000313" key="3">
    <source>
        <dbReference type="Proteomes" id="UP000239471"/>
    </source>
</evidence>
<evidence type="ECO:0008006" key="4">
    <source>
        <dbReference type="Google" id="ProtNLM"/>
    </source>
</evidence>
<proteinExistence type="predicted"/>
<feature type="transmembrane region" description="Helical" evidence="1">
    <location>
        <begin position="149"/>
        <end position="166"/>
    </location>
</feature>
<feature type="transmembrane region" description="Helical" evidence="1">
    <location>
        <begin position="116"/>
        <end position="137"/>
    </location>
</feature>
<dbReference type="RefSeq" id="WP_106060060.1">
    <property type="nucleotide sequence ID" value="NZ_PVXQ01000021.1"/>
</dbReference>
<accession>A0A2T0BDT0</accession>
<keyword evidence="1" id="KW-0812">Transmembrane</keyword>
<name>A0A2T0BDT0_9CLOT</name>
<dbReference type="AlphaFoldDB" id="A0A2T0BDT0"/>
<evidence type="ECO:0000313" key="2">
    <source>
        <dbReference type="EMBL" id="PRR82035.1"/>
    </source>
</evidence>
<dbReference type="EMBL" id="PVXQ01000021">
    <property type="protein sequence ID" value="PRR82035.1"/>
    <property type="molecule type" value="Genomic_DNA"/>
</dbReference>
<dbReference type="Pfam" id="PF11193">
    <property type="entry name" value="DUF2812"/>
    <property type="match status" value="1"/>
</dbReference>
<dbReference type="Proteomes" id="UP000239471">
    <property type="component" value="Unassembled WGS sequence"/>
</dbReference>
<sequence>MRYTVHKWFWVWDFEKEENWLNEMSVKGLQLVAVGFCKYVFEETIEGEYAYKLELLENVPSNAESISYISFLEETGVEYIGSLMRWAYFRKKVAYGDFEIYSDIDSKIKHYKRIRFLILAVTSMNVVPAFSYLYNYIEKRHSVNFDFKIFSFLITLLLGFGILKVSKKISKLKKEKAIRE</sequence>
<keyword evidence="1" id="KW-1133">Transmembrane helix</keyword>